<dbReference type="SUPFAM" id="SSF50242">
    <property type="entry name" value="TIMP-like"/>
    <property type="match status" value="1"/>
</dbReference>
<keyword evidence="3" id="KW-1185">Reference proteome</keyword>
<gene>
    <name evidence="2" type="ORF">ACFSVM_21195</name>
</gene>
<keyword evidence="1" id="KW-1133">Transmembrane helix</keyword>
<dbReference type="InterPro" id="IPR008993">
    <property type="entry name" value="TIMP-like_OB-fold"/>
</dbReference>
<sequence length="159" mass="17381">MSRKTAIFTGKLISLSRPNQGMIMSSAEPVSAQFEVMNVWKGELGTEATVYTATSSDSCGYEGFEVDEEYIVFAYGPYDQLKTGLCEGTKELGSAQAELAALGEGYKPIADTSHEKKASETSIVHKDRRTSSIWSVILVILAAMLAVTLLVVIYKRRKN</sequence>
<evidence type="ECO:0008006" key="4">
    <source>
        <dbReference type="Google" id="ProtNLM"/>
    </source>
</evidence>
<name>A0ABW5SU41_9BACL</name>
<dbReference type="EMBL" id="JBHUMJ010000008">
    <property type="protein sequence ID" value="MFD2702960.1"/>
    <property type="molecule type" value="Genomic_DNA"/>
</dbReference>
<dbReference type="Gene3D" id="2.40.50.120">
    <property type="match status" value="1"/>
</dbReference>
<evidence type="ECO:0000313" key="3">
    <source>
        <dbReference type="Proteomes" id="UP001597540"/>
    </source>
</evidence>
<protein>
    <recommendedName>
        <fullName evidence="4">Tissue inhibitor of metalloproteinase</fullName>
    </recommendedName>
</protein>
<evidence type="ECO:0000313" key="2">
    <source>
        <dbReference type="EMBL" id="MFD2702960.1"/>
    </source>
</evidence>
<reference evidence="3" key="1">
    <citation type="journal article" date="2019" name="Int. J. Syst. Evol. Microbiol.">
        <title>The Global Catalogue of Microorganisms (GCM) 10K type strain sequencing project: providing services to taxonomists for standard genome sequencing and annotation.</title>
        <authorList>
            <consortium name="The Broad Institute Genomics Platform"/>
            <consortium name="The Broad Institute Genome Sequencing Center for Infectious Disease"/>
            <person name="Wu L."/>
            <person name="Ma J."/>
        </authorList>
    </citation>
    <scope>NUCLEOTIDE SEQUENCE [LARGE SCALE GENOMIC DNA]</scope>
    <source>
        <strain evidence="3">KCTC 33849</strain>
    </source>
</reference>
<dbReference type="RefSeq" id="WP_379264418.1">
    <property type="nucleotide sequence ID" value="NZ_JBHUMJ010000008.1"/>
</dbReference>
<organism evidence="2 3">
    <name type="scientific">Paenibacillus shunpengii</name>
    <dbReference type="NCBI Taxonomy" id="2054424"/>
    <lineage>
        <taxon>Bacteria</taxon>
        <taxon>Bacillati</taxon>
        <taxon>Bacillota</taxon>
        <taxon>Bacilli</taxon>
        <taxon>Bacillales</taxon>
        <taxon>Paenibacillaceae</taxon>
        <taxon>Paenibacillus</taxon>
    </lineage>
</organism>
<evidence type="ECO:0000256" key="1">
    <source>
        <dbReference type="SAM" id="Phobius"/>
    </source>
</evidence>
<dbReference type="Proteomes" id="UP001597540">
    <property type="component" value="Unassembled WGS sequence"/>
</dbReference>
<accession>A0ABW5SU41</accession>
<proteinExistence type="predicted"/>
<feature type="transmembrane region" description="Helical" evidence="1">
    <location>
        <begin position="133"/>
        <end position="154"/>
    </location>
</feature>
<keyword evidence="1" id="KW-0812">Transmembrane</keyword>
<comment type="caution">
    <text evidence="2">The sequence shown here is derived from an EMBL/GenBank/DDBJ whole genome shotgun (WGS) entry which is preliminary data.</text>
</comment>
<keyword evidence="1" id="KW-0472">Membrane</keyword>